<evidence type="ECO:0000313" key="8">
    <source>
        <dbReference type="Proteomes" id="UP000708208"/>
    </source>
</evidence>
<keyword evidence="3 5" id="KW-0378">Hydrolase</keyword>
<evidence type="ECO:0000256" key="5">
    <source>
        <dbReference type="RuleBase" id="RU361235"/>
    </source>
</evidence>
<dbReference type="PANTHER" id="PTHR43142:SF1">
    <property type="entry name" value="CARBOXYLIC ESTER HYDROLASE"/>
    <property type="match status" value="1"/>
</dbReference>
<comment type="caution">
    <text evidence="7">The sequence shown here is derived from an EMBL/GenBank/DDBJ whole genome shotgun (WGS) entry which is preliminary data.</text>
</comment>
<dbReference type="EMBL" id="CAJVCH010216852">
    <property type="protein sequence ID" value="CAG7731646.1"/>
    <property type="molecule type" value="Genomic_DNA"/>
</dbReference>
<keyword evidence="8" id="KW-1185">Reference proteome</keyword>
<dbReference type="InterPro" id="IPR019819">
    <property type="entry name" value="Carboxylesterase_B_CS"/>
</dbReference>
<keyword evidence="2" id="KW-0719">Serine esterase</keyword>
<dbReference type="AlphaFoldDB" id="A0A8J2PC26"/>
<dbReference type="Pfam" id="PF00135">
    <property type="entry name" value="COesterase"/>
    <property type="match status" value="1"/>
</dbReference>
<reference evidence="7" key="1">
    <citation type="submission" date="2021-06" db="EMBL/GenBank/DDBJ databases">
        <authorList>
            <person name="Hodson N. C."/>
            <person name="Mongue J. A."/>
            <person name="Jaron S. K."/>
        </authorList>
    </citation>
    <scope>NUCLEOTIDE SEQUENCE</scope>
</reference>
<dbReference type="PROSITE" id="PS00122">
    <property type="entry name" value="CARBOXYLESTERASE_B_1"/>
    <property type="match status" value="1"/>
</dbReference>
<keyword evidence="4" id="KW-0325">Glycoprotein</keyword>
<evidence type="ECO:0000313" key="7">
    <source>
        <dbReference type="EMBL" id="CAG7731646.1"/>
    </source>
</evidence>
<feature type="non-terminal residue" evidence="7">
    <location>
        <position position="1"/>
    </location>
</feature>
<evidence type="ECO:0000256" key="4">
    <source>
        <dbReference type="ARBA" id="ARBA00023180"/>
    </source>
</evidence>
<dbReference type="PROSITE" id="PS00941">
    <property type="entry name" value="CARBOXYLESTERASE_B_2"/>
    <property type="match status" value="1"/>
</dbReference>
<dbReference type="GO" id="GO:0052689">
    <property type="term" value="F:carboxylic ester hydrolase activity"/>
    <property type="evidence" value="ECO:0007669"/>
    <property type="project" value="UniProtKB-KW"/>
</dbReference>
<accession>A0A8J2PC26</accession>
<protein>
    <recommendedName>
        <fullName evidence="5">Carboxylic ester hydrolase</fullName>
        <ecNumber evidence="5">3.1.1.-</ecNumber>
    </recommendedName>
</protein>
<comment type="similarity">
    <text evidence="1 5">Belongs to the type-B carboxylesterase/lipase family.</text>
</comment>
<dbReference type="PANTHER" id="PTHR43142">
    <property type="entry name" value="CARBOXYLIC ESTER HYDROLASE"/>
    <property type="match status" value="1"/>
</dbReference>
<sequence length="323" mass="35342">QAEPVRRWDGILNAFAYSSICPQIDPFSGNLNVVGDEDCLYLNVFTPVEKRCKDKNNGSKLPVLFHIHGGAFAFGSGHQYDPHLLMDECIVYVSMNYRLGALGFLTTHDGIITGNLALKDILLALKWVNANVDNFRGDRDSITLTGFSAGGILASHFLASPAAIGLFHRVIAQSGSSLIPFVIPDPKRNAIELGKLLNCTEVISSELKDCLKRKDVNDIVAQQVKIKDWIVDFARFGPVIEPDSAFEAFQTRDPYLRIEAGEGSRVPLITGSVRDEGILFSAVETIRTPSALEDLNDQYFYKCGIDAGFGGCGNGSVFRIPIV</sequence>
<feature type="domain" description="Carboxylesterase type B" evidence="6">
    <location>
        <begin position="2"/>
        <end position="287"/>
    </location>
</feature>
<evidence type="ECO:0000256" key="2">
    <source>
        <dbReference type="ARBA" id="ARBA00022487"/>
    </source>
</evidence>
<dbReference type="EC" id="3.1.1.-" evidence="5"/>
<evidence type="ECO:0000259" key="6">
    <source>
        <dbReference type="Pfam" id="PF00135"/>
    </source>
</evidence>
<name>A0A8J2PC26_9HEXA</name>
<evidence type="ECO:0000256" key="3">
    <source>
        <dbReference type="ARBA" id="ARBA00022801"/>
    </source>
</evidence>
<dbReference type="OrthoDB" id="19653at2759"/>
<dbReference type="InterPro" id="IPR002018">
    <property type="entry name" value="CarbesteraseB"/>
</dbReference>
<gene>
    <name evidence="7" type="ORF">AFUS01_LOCUS20222</name>
</gene>
<evidence type="ECO:0000256" key="1">
    <source>
        <dbReference type="ARBA" id="ARBA00005964"/>
    </source>
</evidence>
<proteinExistence type="inferred from homology"/>
<organism evidence="7 8">
    <name type="scientific">Allacma fusca</name>
    <dbReference type="NCBI Taxonomy" id="39272"/>
    <lineage>
        <taxon>Eukaryota</taxon>
        <taxon>Metazoa</taxon>
        <taxon>Ecdysozoa</taxon>
        <taxon>Arthropoda</taxon>
        <taxon>Hexapoda</taxon>
        <taxon>Collembola</taxon>
        <taxon>Symphypleona</taxon>
        <taxon>Sminthuridae</taxon>
        <taxon>Allacma</taxon>
    </lineage>
</organism>
<dbReference type="InterPro" id="IPR019826">
    <property type="entry name" value="Carboxylesterase_B_AS"/>
</dbReference>
<dbReference type="Proteomes" id="UP000708208">
    <property type="component" value="Unassembled WGS sequence"/>
</dbReference>